<dbReference type="PANTHER" id="PTHR43201:SF8">
    <property type="entry name" value="ACYL-COA SYNTHETASE FAMILY MEMBER 3"/>
    <property type="match status" value="1"/>
</dbReference>
<dbReference type="SUPFAM" id="SSF54637">
    <property type="entry name" value="Thioesterase/thiol ester dehydrase-isomerase"/>
    <property type="match status" value="1"/>
</dbReference>
<reference evidence="6 7" key="1">
    <citation type="submission" date="2018-03" db="EMBL/GenBank/DDBJ databases">
        <title>Draft Genome Sequences of the Obligatory Marine Myxobacteria Enhygromyxa salina SWB005.</title>
        <authorList>
            <person name="Poehlein A."/>
            <person name="Moghaddam J.A."/>
            <person name="Harms H."/>
            <person name="Alanjari M."/>
            <person name="Koenig G.M."/>
            <person name="Daniel R."/>
            <person name="Schaeberle T.F."/>
        </authorList>
    </citation>
    <scope>NUCLEOTIDE SEQUENCE [LARGE SCALE GENOMIC DNA]</scope>
    <source>
        <strain evidence="6 7">SWB005</strain>
    </source>
</reference>
<dbReference type="InterPro" id="IPR054545">
    <property type="entry name" value="ApeI-like"/>
</dbReference>
<feature type="domain" description="AMP-binding enzyme C-terminal" evidence="4">
    <location>
        <begin position="443"/>
        <end position="516"/>
    </location>
</feature>
<dbReference type="Gene3D" id="3.30.300.30">
    <property type="match status" value="1"/>
</dbReference>
<dbReference type="Pfam" id="PF00501">
    <property type="entry name" value="AMP-binding"/>
    <property type="match status" value="1"/>
</dbReference>
<dbReference type="SUPFAM" id="SSF56801">
    <property type="entry name" value="Acetyl-CoA synthetase-like"/>
    <property type="match status" value="1"/>
</dbReference>
<evidence type="ECO:0000259" key="4">
    <source>
        <dbReference type="Pfam" id="PF13193"/>
    </source>
</evidence>
<evidence type="ECO:0000259" key="3">
    <source>
        <dbReference type="Pfam" id="PF00501"/>
    </source>
</evidence>
<dbReference type="Gene3D" id="3.40.50.12780">
    <property type="entry name" value="N-terminal domain of ligase-like"/>
    <property type="match status" value="1"/>
</dbReference>
<feature type="domain" description="ApeI dehydratase-like" evidence="5">
    <location>
        <begin position="552"/>
        <end position="634"/>
    </location>
</feature>
<dbReference type="InterPro" id="IPR000873">
    <property type="entry name" value="AMP-dep_synth/lig_dom"/>
</dbReference>
<dbReference type="EC" id="6.2.1.-" evidence="6"/>
<feature type="region of interest" description="Disordered" evidence="2">
    <location>
        <begin position="1"/>
        <end position="20"/>
    </location>
</feature>
<accession>A0A2S9YF15</accession>
<keyword evidence="7" id="KW-1185">Reference proteome</keyword>
<dbReference type="InterPro" id="IPR025110">
    <property type="entry name" value="AMP-bd_C"/>
</dbReference>
<dbReference type="Proteomes" id="UP000237968">
    <property type="component" value="Unassembled WGS sequence"/>
</dbReference>
<dbReference type="GO" id="GO:0006631">
    <property type="term" value="P:fatty acid metabolic process"/>
    <property type="evidence" value="ECO:0007669"/>
    <property type="project" value="TreeGrafter"/>
</dbReference>
<evidence type="ECO:0000313" key="7">
    <source>
        <dbReference type="Proteomes" id="UP000237968"/>
    </source>
</evidence>
<protein>
    <submittedName>
        <fullName evidence="6">Putative sulfoacetate--CoA ligase</fullName>
        <ecNumber evidence="6">6.2.1.-</ecNumber>
    </submittedName>
</protein>
<evidence type="ECO:0000256" key="2">
    <source>
        <dbReference type="SAM" id="MobiDB-lite"/>
    </source>
</evidence>
<evidence type="ECO:0000259" key="5">
    <source>
        <dbReference type="Pfam" id="PF22818"/>
    </source>
</evidence>
<name>A0A2S9YF15_9BACT</name>
<dbReference type="GO" id="GO:0031956">
    <property type="term" value="F:medium-chain fatty acid-CoA ligase activity"/>
    <property type="evidence" value="ECO:0007669"/>
    <property type="project" value="TreeGrafter"/>
</dbReference>
<sequence>MTDRYPALSRHGEPQTVTGHAPIVAPSLAPTVAPSLAPTVAGLAPIVAPSLARSPGVSPILAHHEPEAAVAFGGEGERSAERLRSDVARVAGVLPDTGDDDPREILCVATDRYHFAVALLAAWQRGHRVALPPNAQPELLRAMADDPAISLVIHDTDEMTGLDLRPLLADDIRATPAGALELAPLPALRKLVSVWTSGSTGEHQRHAKTAGQLFAEALTLAEHFGLAERGKRGAGRARVVATVPSHHIYGLLFSVLVPLVSGGSFSRETPLHAGVVRATLMQTPDAVLVSVPAHLRALRILDPGALPPLSRVFSSGAPLPPDTAKMLSSRFGLTVTEVLGSTETGGIASRLSGPELLESDDAAVHARAWSPLPHVRVKVDADGRLLVDSPFLPPDGPRPWPTADRVEMVQMVGGLGHPGPRFRHFGRVDGVVKVGGKRVALAEIERRLHAIEGVEDAAVSVVEVGGARGQETVALVVAPGLSPEHLRGELRRWLDPVVIPRRLRLVDALPREPNGKLTRRRLLEIIEGPSARIDALECRAIASEGEGPGRVAEFEVYVPRDLYCLRGHFRGAPIVPGVAQLELARSVALTQWPALGQLRAVRRLKYLRPVRPGERLRLVLDHRAEDRVDFRLLAGAEPVSVGTLSFTAGS</sequence>
<comment type="caution">
    <text evidence="6">The sequence shown here is derived from an EMBL/GenBank/DDBJ whole genome shotgun (WGS) entry which is preliminary data.</text>
</comment>
<dbReference type="Gene3D" id="3.10.129.10">
    <property type="entry name" value="Hotdog Thioesterase"/>
    <property type="match status" value="1"/>
</dbReference>
<dbReference type="EMBL" id="PVNK01000071">
    <property type="protein sequence ID" value="PRQ03693.1"/>
    <property type="molecule type" value="Genomic_DNA"/>
</dbReference>
<dbReference type="RefSeq" id="WP_106390794.1">
    <property type="nucleotide sequence ID" value="NZ_PVNK01000071.1"/>
</dbReference>
<proteinExistence type="inferred from homology"/>
<organism evidence="6 7">
    <name type="scientific">Enhygromyxa salina</name>
    <dbReference type="NCBI Taxonomy" id="215803"/>
    <lineage>
        <taxon>Bacteria</taxon>
        <taxon>Pseudomonadati</taxon>
        <taxon>Myxococcota</taxon>
        <taxon>Polyangia</taxon>
        <taxon>Nannocystales</taxon>
        <taxon>Nannocystaceae</taxon>
        <taxon>Enhygromyxa</taxon>
    </lineage>
</organism>
<dbReference type="InterPro" id="IPR029069">
    <property type="entry name" value="HotDog_dom_sf"/>
</dbReference>
<dbReference type="Pfam" id="PF13193">
    <property type="entry name" value="AMP-binding_C"/>
    <property type="match status" value="1"/>
</dbReference>
<comment type="similarity">
    <text evidence="1">Belongs to the ATP-dependent AMP-binding enzyme family.</text>
</comment>
<dbReference type="AlphaFoldDB" id="A0A2S9YF15"/>
<dbReference type="InterPro" id="IPR042099">
    <property type="entry name" value="ANL_N_sf"/>
</dbReference>
<dbReference type="Pfam" id="PF22818">
    <property type="entry name" value="ApeI-like"/>
    <property type="match status" value="1"/>
</dbReference>
<keyword evidence="6" id="KW-0436">Ligase</keyword>
<evidence type="ECO:0000256" key="1">
    <source>
        <dbReference type="ARBA" id="ARBA00006432"/>
    </source>
</evidence>
<dbReference type="InterPro" id="IPR045851">
    <property type="entry name" value="AMP-bd_C_sf"/>
</dbReference>
<evidence type="ECO:0000313" key="6">
    <source>
        <dbReference type="EMBL" id="PRQ03693.1"/>
    </source>
</evidence>
<gene>
    <name evidence="6" type="primary">sauT</name>
    <name evidence="6" type="ORF">ENSA5_13150</name>
</gene>
<feature type="domain" description="AMP-dependent synthetase/ligase" evidence="3">
    <location>
        <begin position="69"/>
        <end position="385"/>
    </location>
</feature>
<dbReference type="PANTHER" id="PTHR43201">
    <property type="entry name" value="ACYL-COA SYNTHETASE"/>
    <property type="match status" value="1"/>
</dbReference>
<dbReference type="OrthoDB" id="9787658at2"/>